<dbReference type="InterPro" id="IPR041522">
    <property type="entry name" value="CdaR_GGDEF"/>
</dbReference>
<evidence type="ECO:0000313" key="4">
    <source>
        <dbReference type="EMBL" id="PKW16225.1"/>
    </source>
</evidence>
<dbReference type="InterPro" id="IPR009057">
    <property type="entry name" value="Homeodomain-like_sf"/>
</dbReference>
<dbReference type="SUPFAM" id="SSF46689">
    <property type="entry name" value="Homeodomain-like"/>
    <property type="match status" value="1"/>
</dbReference>
<organism evidence="4 5">
    <name type="scientific">Saccharopolyspora spinosa</name>
    <dbReference type="NCBI Taxonomy" id="60894"/>
    <lineage>
        <taxon>Bacteria</taxon>
        <taxon>Bacillati</taxon>
        <taxon>Actinomycetota</taxon>
        <taxon>Actinomycetes</taxon>
        <taxon>Pseudonocardiales</taxon>
        <taxon>Pseudonocardiaceae</taxon>
        <taxon>Saccharopolyspora</taxon>
    </lineage>
</organism>
<proteinExistence type="inferred from homology"/>
<dbReference type="OrthoDB" id="4534407at2"/>
<dbReference type="Pfam" id="PF13556">
    <property type="entry name" value="HTH_30"/>
    <property type="match status" value="1"/>
</dbReference>
<dbReference type="STRING" id="994479.GCA_000194155_03189"/>
<dbReference type="RefSeq" id="WP_101376595.1">
    <property type="nucleotide sequence ID" value="NZ_CP061007.1"/>
</dbReference>
<dbReference type="AlphaFoldDB" id="A0A2N3XZX6"/>
<name>A0A2N3XZX6_SACSN</name>
<keyword evidence="5" id="KW-1185">Reference proteome</keyword>
<dbReference type="InterPro" id="IPR051448">
    <property type="entry name" value="CdaR-like_regulators"/>
</dbReference>
<sequence>MAEDDLQSIVDELAERLERSVAIDDPAIRLLAASRHFGDEDAVRINSVLNRSVPAETSETILAQGVASWTAPGLIDVSGIAGALPRLCAPVRFNGLLLGYLWLVDEKGTFREHEFTGAAESAERAAIVLYRRLLLHQRSQVRHEVILRDLVSPDALVRAQAVEDLRAEQLFPETAMHFTAFAVHCRTEAATPSSQEVALEAAVEDGIRAVHNDVALMVVNRARAWILLAQRQPPPELLNTTLTDRITSRFNRLAHTDTSLVFGIGTTVNRLDAVRDSYHQATLAARAAILVPSLGDVARWGELGPYGLLLKLSTNDLVDASRVPALDALEREDTHHVLIDTLHAFFDHGGNIRRTADALKVHRATLYQRLKRIERITGRNLEDGDDWLTLHLGLKVRALATAFRAHLDGGE</sequence>
<dbReference type="PANTHER" id="PTHR33744">
    <property type="entry name" value="CARBOHYDRATE DIACID REGULATOR"/>
    <property type="match status" value="1"/>
</dbReference>
<evidence type="ECO:0000313" key="5">
    <source>
        <dbReference type="Proteomes" id="UP000233786"/>
    </source>
</evidence>
<dbReference type="Gene3D" id="1.10.10.2840">
    <property type="entry name" value="PucR C-terminal helix-turn-helix domain"/>
    <property type="match status" value="1"/>
</dbReference>
<comment type="caution">
    <text evidence="4">The sequence shown here is derived from an EMBL/GenBank/DDBJ whole genome shotgun (WGS) entry which is preliminary data.</text>
</comment>
<dbReference type="Pfam" id="PF17853">
    <property type="entry name" value="GGDEF_2"/>
    <property type="match status" value="1"/>
</dbReference>
<dbReference type="PANTHER" id="PTHR33744:SF1">
    <property type="entry name" value="DNA-BINDING TRANSCRIPTIONAL ACTIVATOR ADER"/>
    <property type="match status" value="1"/>
</dbReference>
<dbReference type="EMBL" id="PJNB01000001">
    <property type="protein sequence ID" value="PKW16225.1"/>
    <property type="molecule type" value="Genomic_DNA"/>
</dbReference>
<dbReference type="InterPro" id="IPR025736">
    <property type="entry name" value="PucR_C-HTH_dom"/>
</dbReference>
<evidence type="ECO:0000259" key="2">
    <source>
        <dbReference type="Pfam" id="PF13556"/>
    </source>
</evidence>
<dbReference type="InterPro" id="IPR042070">
    <property type="entry name" value="PucR_C-HTH_sf"/>
</dbReference>
<evidence type="ECO:0000256" key="1">
    <source>
        <dbReference type="ARBA" id="ARBA00006754"/>
    </source>
</evidence>
<feature type="domain" description="CdaR GGDEF-like" evidence="3">
    <location>
        <begin position="166"/>
        <end position="287"/>
    </location>
</feature>
<accession>A0A2N3XZX6</accession>
<protein>
    <submittedName>
        <fullName evidence="4">PucR-like helix-turn-helix protein</fullName>
    </submittedName>
</protein>
<dbReference type="Proteomes" id="UP000233786">
    <property type="component" value="Unassembled WGS sequence"/>
</dbReference>
<reference evidence="4" key="1">
    <citation type="submission" date="2017-12" db="EMBL/GenBank/DDBJ databases">
        <title>Sequencing the genomes of 1000 Actinobacteria strains.</title>
        <authorList>
            <person name="Klenk H.-P."/>
        </authorList>
    </citation>
    <scope>NUCLEOTIDE SEQUENCE [LARGE SCALE GENOMIC DNA]</scope>
    <source>
        <strain evidence="4">DSM 44228</strain>
    </source>
</reference>
<comment type="similarity">
    <text evidence="1">Belongs to the CdaR family.</text>
</comment>
<gene>
    <name evidence="4" type="ORF">A8926_4036</name>
</gene>
<evidence type="ECO:0000259" key="3">
    <source>
        <dbReference type="Pfam" id="PF17853"/>
    </source>
</evidence>
<feature type="domain" description="PucR C-terminal helix-turn-helix" evidence="2">
    <location>
        <begin position="338"/>
        <end position="396"/>
    </location>
</feature>